<evidence type="ECO:0000313" key="1">
    <source>
        <dbReference type="EMBL" id="MBX61793.1"/>
    </source>
</evidence>
<reference evidence="1" key="1">
    <citation type="submission" date="2018-02" db="EMBL/GenBank/DDBJ databases">
        <title>Rhizophora mucronata_Transcriptome.</title>
        <authorList>
            <person name="Meera S.P."/>
            <person name="Sreeshan A."/>
            <person name="Augustine A."/>
        </authorList>
    </citation>
    <scope>NUCLEOTIDE SEQUENCE</scope>
    <source>
        <tissue evidence="1">Leaf</tissue>
    </source>
</reference>
<dbReference type="AlphaFoldDB" id="A0A2P2Q4C5"/>
<organism evidence="1">
    <name type="scientific">Rhizophora mucronata</name>
    <name type="common">Asiatic mangrove</name>
    <dbReference type="NCBI Taxonomy" id="61149"/>
    <lineage>
        <taxon>Eukaryota</taxon>
        <taxon>Viridiplantae</taxon>
        <taxon>Streptophyta</taxon>
        <taxon>Embryophyta</taxon>
        <taxon>Tracheophyta</taxon>
        <taxon>Spermatophyta</taxon>
        <taxon>Magnoliopsida</taxon>
        <taxon>eudicotyledons</taxon>
        <taxon>Gunneridae</taxon>
        <taxon>Pentapetalae</taxon>
        <taxon>rosids</taxon>
        <taxon>fabids</taxon>
        <taxon>Malpighiales</taxon>
        <taxon>Rhizophoraceae</taxon>
        <taxon>Rhizophora</taxon>
    </lineage>
</organism>
<accession>A0A2P2Q4C5</accession>
<dbReference type="EMBL" id="GGEC01081309">
    <property type="protein sequence ID" value="MBX61793.1"/>
    <property type="molecule type" value="Transcribed_RNA"/>
</dbReference>
<sequence length="83" mass="9627">MPFFFHIQTLHNNQFLVGSPTTMEKSNLLERYVSGNRSTDPPSPTLSPPVGWWGCFFSFFLVSRHQTCTYKALQIHENCPDKY</sequence>
<protein>
    <submittedName>
        <fullName evidence="1">Uncharacterized protein</fullName>
    </submittedName>
</protein>
<proteinExistence type="predicted"/>
<name>A0A2P2Q4C5_RHIMU</name>